<dbReference type="OrthoDB" id="1194493at2759"/>
<dbReference type="InterPro" id="IPR002885">
    <property type="entry name" value="PPR_rpt"/>
</dbReference>
<organism evidence="2 3">
    <name type="scientific">Pyrus ussuriensis x Pyrus communis</name>
    <dbReference type="NCBI Taxonomy" id="2448454"/>
    <lineage>
        <taxon>Eukaryota</taxon>
        <taxon>Viridiplantae</taxon>
        <taxon>Streptophyta</taxon>
        <taxon>Embryophyta</taxon>
        <taxon>Tracheophyta</taxon>
        <taxon>Spermatophyta</taxon>
        <taxon>Magnoliopsida</taxon>
        <taxon>eudicotyledons</taxon>
        <taxon>Gunneridae</taxon>
        <taxon>Pentapetalae</taxon>
        <taxon>rosids</taxon>
        <taxon>fabids</taxon>
        <taxon>Rosales</taxon>
        <taxon>Rosaceae</taxon>
        <taxon>Amygdaloideae</taxon>
        <taxon>Maleae</taxon>
        <taxon>Pyrus</taxon>
    </lineage>
</organism>
<dbReference type="InterPro" id="IPR046960">
    <property type="entry name" value="PPR_At4g14850-like_plant"/>
</dbReference>
<dbReference type="NCBIfam" id="TIGR00756">
    <property type="entry name" value="PPR"/>
    <property type="match status" value="1"/>
</dbReference>
<name>A0A5N5HGV3_9ROSA</name>
<dbReference type="Proteomes" id="UP000327157">
    <property type="component" value="Chromosome 16"/>
</dbReference>
<evidence type="ECO:0000256" key="1">
    <source>
        <dbReference type="ARBA" id="ARBA00022737"/>
    </source>
</evidence>
<dbReference type="PANTHER" id="PTHR47926">
    <property type="entry name" value="PENTATRICOPEPTIDE REPEAT-CONTAINING PROTEIN"/>
    <property type="match status" value="1"/>
</dbReference>
<reference evidence="2 3" key="1">
    <citation type="submission" date="2019-09" db="EMBL/GenBank/DDBJ databases">
        <authorList>
            <person name="Ou C."/>
        </authorList>
    </citation>
    <scope>NUCLEOTIDE SEQUENCE [LARGE SCALE GENOMIC DNA]</scope>
    <source>
        <strain evidence="2">S2</strain>
        <tissue evidence="2">Leaf</tissue>
    </source>
</reference>
<dbReference type="Gene3D" id="1.25.40.10">
    <property type="entry name" value="Tetratricopeptide repeat domain"/>
    <property type="match status" value="1"/>
</dbReference>
<reference evidence="3" key="2">
    <citation type="submission" date="2019-10" db="EMBL/GenBank/DDBJ databases">
        <title>A de novo genome assembly of a pear dwarfing rootstock.</title>
        <authorList>
            <person name="Wang F."/>
            <person name="Wang J."/>
            <person name="Li S."/>
            <person name="Zhang Y."/>
            <person name="Fang M."/>
            <person name="Ma L."/>
            <person name="Zhao Y."/>
            <person name="Jiang S."/>
        </authorList>
    </citation>
    <scope>NUCLEOTIDE SEQUENCE [LARGE SCALE GENOMIC DNA]</scope>
</reference>
<keyword evidence="1" id="KW-0677">Repeat</keyword>
<reference evidence="2 3" key="3">
    <citation type="submission" date="2019-11" db="EMBL/GenBank/DDBJ databases">
        <title>A de novo genome assembly of a pear dwarfing rootstock.</title>
        <authorList>
            <person name="Wang F."/>
            <person name="Wang J."/>
            <person name="Li S."/>
            <person name="Zhang Y."/>
            <person name="Fang M."/>
            <person name="Ma L."/>
            <person name="Zhao Y."/>
            <person name="Jiang S."/>
        </authorList>
    </citation>
    <scope>NUCLEOTIDE SEQUENCE [LARGE SCALE GENOMIC DNA]</scope>
    <source>
        <strain evidence="2">S2</strain>
        <tissue evidence="2">Leaf</tissue>
    </source>
</reference>
<dbReference type="EMBL" id="SMOL01000160">
    <property type="protein sequence ID" value="KAB2625322.1"/>
    <property type="molecule type" value="Genomic_DNA"/>
</dbReference>
<evidence type="ECO:0000313" key="3">
    <source>
        <dbReference type="Proteomes" id="UP000327157"/>
    </source>
</evidence>
<dbReference type="Pfam" id="PF01535">
    <property type="entry name" value="PPR"/>
    <property type="match status" value="1"/>
</dbReference>
<dbReference type="AlphaFoldDB" id="A0A5N5HGV3"/>
<dbReference type="PANTHER" id="PTHR47926:SF407">
    <property type="entry name" value="(WILD MALAYSIAN BANANA) HYPOTHETICAL PROTEIN"/>
    <property type="match status" value="1"/>
</dbReference>
<evidence type="ECO:0000313" key="2">
    <source>
        <dbReference type="EMBL" id="KAB2625322.1"/>
    </source>
</evidence>
<proteinExistence type="predicted"/>
<dbReference type="InterPro" id="IPR011990">
    <property type="entry name" value="TPR-like_helical_dom_sf"/>
</dbReference>
<gene>
    <name evidence="2" type="ORF">D8674_016982</name>
</gene>
<accession>A0A5N5HGV3</accession>
<comment type="caution">
    <text evidence="2">The sequence shown here is derived from an EMBL/GenBank/DDBJ whole genome shotgun (WGS) entry which is preliminary data.</text>
</comment>
<sequence length="115" mass="12537">MKNVYNVEPNIKHYGCMVDLLGRAGRVEGAEKMIRSMPLKADVVIWGMLLAACGTHGNLERGEMAAESLTRLQPSHGPVRVHLSNLYADAGKWEKAFFRAASNAEPKTGEITGAQ</sequence>
<dbReference type="GO" id="GO:0003723">
    <property type="term" value="F:RNA binding"/>
    <property type="evidence" value="ECO:0007669"/>
    <property type="project" value="InterPro"/>
</dbReference>
<protein>
    <submittedName>
        <fullName evidence="2">Pentatricopeptide repeat-containing protein</fullName>
    </submittedName>
</protein>
<keyword evidence="3" id="KW-1185">Reference proteome</keyword>
<dbReference type="GO" id="GO:0009451">
    <property type="term" value="P:RNA modification"/>
    <property type="evidence" value="ECO:0007669"/>
    <property type="project" value="InterPro"/>
</dbReference>